<evidence type="ECO:0000256" key="6">
    <source>
        <dbReference type="SAM" id="Phobius"/>
    </source>
</evidence>
<feature type="transmembrane region" description="Helical" evidence="6">
    <location>
        <begin position="6"/>
        <end position="27"/>
    </location>
</feature>
<evidence type="ECO:0000256" key="3">
    <source>
        <dbReference type="ARBA" id="ARBA00022692"/>
    </source>
</evidence>
<dbReference type="RefSeq" id="WP_213485457.1">
    <property type="nucleotide sequence ID" value="NZ_CAJRAY010000080.1"/>
</dbReference>
<keyword evidence="5 6" id="KW-0472">Membrane</keyword>
<comment type="caution">
    <text evidence="7">The sequence shown here is derived from an EMBL/GenBank/DDBJ whole genome shotgun (WGS) entry which is preliminary data.</text>
</comment>
<dbReference type="PANTHER" id="PTHR11101">
    <property type="entry name" value="PHOSPHATE TRANSPORTER"/>
    <property type="match status" value="1"/>
</dbReference>
<evidence type="ECO:0000313" key="8">
    <source>
        <dbReference type="Proteomes" id="UP000681526"/>
    </source>
</evidence>
<gene>
    <name evidence="7" type="primary">txxe 3034</name>
    <name evidence="7" type="ORF">TXXE_15175</name>
</gene>
<keyword evidence="2" id="KW-0813">Transport</keyword>
<comment type="subcellular location">
    <subcellularLocation>
        <location evidence="1">Membrane</location>
        <topology evidence="1">Multi-pass membrane protein</topology>
    </subcellularLocation>
</comment>
<keyword evidence="8" id="KW-1185">Reference proteome</keyword>
<accession>A0ABN7S6R1</accession>
<name>A0ABN7S6R1_THEXY</name>
<evidence type="ECO:0000256" key="5">
    <source>
        <dbReference type="ARBA" id="ARBA00023136"/>
    </source>
</evidence>
<evidence type="ECO:0000256" key="4">
    <source>
        <dbReference type="ARBA" id="ARBA00022989"/>
    </source>
</evidence>
<keyword evidence="3 6" id="KW-0812">Transmembrane</keyword>
<keyword evidence="4 6" id="KW-1133">Transmembrane helix</keyword>
<dbReference type="InterPro" id="IPR001204">
    <property type="entry name" value="Phos_transporter"/>
</dbReference>
<proteinExistence type="predicted"/>
<feature type="transmembrane region" description="Helical" evidence="6">
    <location>
        <begin position="86"/>
        <end position="106"/>
    </location>
</feature>
<dbReference type="EMBL" id="CAJRAY010000080">
    <property type="protein sequence ID" value="CAG5091185.1"/>
    <property type="molecule type" value="Genomic_DNA"/>
</dbReference>
<reference evidence="7 8" key="1">
    <citation type="submission" date="2021-04" db="EMBL/GenBank/DDBJ databases">
        <authorList>
            <person name="Rakotoarivonina H."/>
        </authorList>
    </citation>
    <scope>NUCLEOTIDE SEQUENCE [LARGE SCALE GENOMIC DNA]</scope>
    <source>
        <strain evidence="7 8">XE</strain>
    </source>
</reference>
<sequence length="336" mass="35106">MPAFDSMFVIVCVVVVLALAFDFINGFHDTANAIAASVSTRAMTPRMAIILAAVMNFVGAIMFTGVAKTIGGKVADPATLTHGVQIVIATLISAIAWNLITWWYGIPSSSSHTLIGSLAGAVIASEGFGGVNASGFTSIVQALVFSPIIAFAAGYIVMTLLKLIFARANPHLVNKGFRSMQILTAAFQSFTHGTNDAQKAMGIITMALVAAQYQDSLEVPLWVKFSAALAMALGTSVGGWKIIKTMGTKIFKIEPVNGFAADTTAASVIMTATATGLPVSTTHVITSAILGVGSAKRFSSVNWGVAGRIVSAWIITIPISAVIAAIVFKIIEFLFL</sequence>
<dbReference type="PANTHER" id="PTHR11101:SF80">
    <property type="entry name" value="PHOSPHATE TRANSPORTER"/>
    <property type="match status" value="1"/>
</dbReference>
<dbReference type="Proteomes" id="UP000681526">
    <property type="component" value="Unassembled WGS sequence"/>
</dbReference>
<feature type="transmembrane region" description="Helical" evidence="6">
    <location>
        <begin position="139"/>
        <end position="165"/>
    </location>
</feature>
<evidence type="ECO:0000256" key="1">
    <source>
        <dbReference type="ARBA" id="ARBA00004141"/>
    </source>
</evidence>
<feature type="transmembrane region" description="Helical" evidence="6">
    <location>
        <begin position="113"/>
        <end position="133"/>
    </location>
</feature>
<feature type="transmembrane region" description="Helical" evidence="6">
    <location>
        <begin position="48"/>
        <end position="66"/>
    </location>
</feature>
<evidence type="ECO:0000313" key="7">
    <source>
        <dbReference type="EMBL" id="CAG5091185.1"/>
    </source>
</evidence>
<organism evidence="7 8">
    <name type="scientific">Thermobacillus xylanilyticus</name>
    <dbReference type="NCBI Taxonomy" id="76633"/>
    <lineage>
        <taxon>Bacteria</taxon>
        <taxon>Bacillati</taxon>
        <taxon>Bacillota</taxon>
        <taxon>Bacilli</taxon>
        <taxon>Bacillales</taxon>
        <taxon>Paenibacillaceae</taxon>
        <taxon>Thermobacillus</taxon>
    </lineage>
</organism>
<evidence type="ECO:0000256" key="2">
    <source>
        <dbReference type="ARBA" id="ARBA00022448"/>
    </source>
</evidence>
<feature type="transmembrane region" description="Helical" evidence="6">
    <location>
        <begin position="305"/>
        <end position="331"/>
    </location>
</feature>
<protein>
    <submittedName>
        <fullName evidence="7">Low-affinity inorganic phosphate transporter</fullName>
    </submittedName>
</protein>
<dbReference type="Pfam" id="PF01384">
    <property type="entry name" value="PHO4"/>
    <property type="match status" value="1"/>
</dbReference>